<comment type="caution">
    <text evidence="1">The sequence shown here is derived from an EMBL/GenBank/DDBJ whole genome shotgun (WGS) entry which is preliminary data.</text>
</comment>
<dbReference type="EMBL" id="BSXT01001955">
    <property type="protein sequence ID" value="GMF46227.1"/>
    <property type="molecule type" value="Genomic_DNA"/>
</dbReference>
<protein>
    <submittedName>
        <fullName evidence="1">Unnamed protein product</fullName>
    </submittedName>
</protein>
<evidence type="ECO:0000313" key="1">
    <source>
        <dbReference type="EMBL" id="GMF46227.1"/>
    </source>
</evidence>
<proteinExistence type="predicted"/>
<gene>
    <name evidence="1" type="ORF">Pfra01_001691400</name>
</gene>
<organism evidence="1 2">
    <name type="scientific">Phytophthora fragariaefolia</name>
    <dbReference type="NCBI Taxonomy" id="1490495"/>
    <lineage>
        <taxon>Eukaryota</taxon>
        <taxon>Sar</taxon>
        <taxon>Stramenopiles</taxon>
        <taxon>Oomycota</taxon>
        <taxon>Peronosporomycetes</taxon>
        <taxon>Peronosporales</taxon>
        <taxon>Peronosporaceae</taxon>
        <taxon>Phytophthora</taxon>
    </lineage>
</organism>
<name>A0A9W7CX20_9STRA</name>
<dbReference type="Proteomes" id="UP001165121">
    <property type="component" value="Unassembled WGS sequence"/>
</dbReference>
<reference evidence="1" key="1">
    <citation type="submission" date="2023-04" db="EMBL/GenBank/DDBJ databases">
        <title>Phytophthora fragariaefolia NBRC 109709.</title>
        <authorList>
            <person name="Ichikawa N."/>
            <person name="Sato H."/>
            <person name="Tonouchi N."/>
        </authorList>
    </citation>
    <scope>NUCLEOTIDE SEQUENCE</scope>
    <source>
        <strain evidence="1">NBRC 109709</strain>
    </source>
</reference>
<evidence type="ECO:0000313" key="2">
    <source>
        <dbReference type="Proteomes" id="UP001165121"/>
    </source>
</evidence>
<dbReference type="AlphaFoldDB" id="A0A9W7CX20"/>
<keyword evidence="2" id="KW-1185">Reference proteome</keyword>
<sequence length="122" mass="13448">MTTTTDDAIADADTAMYATDLEAAIIRAHLAHVLGDEVERPLKAPFNFNALSQTKCKKRFGFAAMTSRNSSLSLSSLKRNTPILLPLIILEWPSMKTDRQISGSSKIAVQPTWFTIWVKPPG</sequence>
<accession>A0A9W7CX20</accession>